<keyword evidence="7 12" id="KW-0831">Ubiquinone biosynthesis</keyword>
<feature type="transmembrane region" description="Helical" evidence="12">
    <location>
        <begin position="144"/>
        <end position="162"/>
    </location>
</feature>
<feature type="transmembrane region" description="Helical" evidence="12">
    <location>
        <begin position="299"/>
        <end position="319"/>
    </location>
</feature>
<evidence type="ECO:0000256" key="12">
    <source>
        <dbReference type="HAMAP-Rule" id="MF_01635"/>
    </source>
</evidence>
<reference evidence="14 15" key="1">
    <citation type="journal article" date="2020" name="Microorganisms">
        <title>Osmotic Adaptation and Compatible Solute Biosynthesis of Phototrophic Bacteria as Revealed from Genome Analyses.</title>
        <authorList>
            <person name="Imhoff J.F."/>
            <person name="Rahn T."/>
            <person name="Kunzel S."/>
            <person name="Keller A."/>
            <person name="Neulinger S.C."/>
        </authorList>
    </citation>
    <scope>NUCLEOTIDE SEQUENCE [LARGE SCALE GENOMIC DNA]</scope>
    <source>
        <strain evidence="14 15">DSM 25653</strain>
    </source>
</reference>
<dbReference type="PROSITE" id="PS00943">
    <property type="entry name" value="UBIA"/>
    <property type="match status" value="1"/>
</dbReference>
<comment type="subcellular location">
    <subcellularLocation>
        <location evidence="12">Cell inner membrane</location>
        <topology evidence="12">Multi-pass membrane protein</topology>
    </subcellularLocation>
    <subcellularLocation>
        <location evidence="2">Membrane</location>
        <topology evidence="2">Multi-pass membrane protein</topology>
    </subcellularLocation>
</comment>
<comment type="caution">
    <text evidence="14">The sequence shown here is derived from an EMBL/GenBank/DDBJ whole genome shotgun (WGS) entry which is preliminary data.</text>
</comment>
<dbReference type="Gene3D" id="1.20.120.1780">
    <property type="entry name" value="UbiA prenyltransferase"/>
    <property type="match status" value="1"/>
</dbReference>
<evidence type="ECO:0000256" key="10">
    <source>
        <dbReference type="ARBA" id="ARBA00022989"/>
    </source>
</evidence>
<proteinExistence type="inferred from homology"/>
<dbReference type="Gene3D" id="1.10.357.140">
    <property type="entry name" value="UbiA prenyltransferase"/>
    <property type="match status" value="1"/>
</dbReference>
<dbReference type="PANTHER" id="PTHR11048">
    <property type="entry name" value="PRENYLTRANSFERASES"/>
    <property type="match status" value="1"/>
</dbReference>
<feature type="transmembrane region" description="Helical" evidence="12">
    <location>
        <begin position="267"/>
        <end position="287"/>
    </location>
</feature>
<feature type="transmembrane region" description="Helical" evidence="12">
    <location>
        <begin position="174"/>
        <end position="191"/>
    </location>
</feature>
<evidence type="ECO:0000256" key="3">
    <source>
        <dbReference type="ARBA" id="ARBA00005985"/>
    </source>
</evidence>
<feature type="transmembrane region" description="Helical" evidence="12">
    <location>
        <begin position="197"/>
        <end position="219"/>
    </location>
</feature>
<name>A0A9X0W773_9GAMM</name>
<feature type="transmembrane region" description="Helical" evidence="12">
    <location>
        <begin position="240"/>
        <end position="261"/>
    </location>
</feature>
<evidence type="ECO:0000313" key="15">
    <source>
        <dbReference type="Proteomes" id="UP001138768"/>
    </source>
</evidence>
<dbReference type="CDD" id="cd13959">
    <property type="entry name" value="PT_UbiA_COQ2"/>
    <property type="match status" value="1"/>
</dbReference>
<dbReference type="FunFam" id="1.20.120.1780:FF:000001">
    <property type="entry name" value="4-hydroxybenzoate octaprenyltransferase"/>
    <property type="match status" value="1"/>
</dbReference>
<comment type="pathway">
    <text evidence="12">Cofactor biosynthesis; ubiquinone biosynthesis.</text>
</comment>
<feature type="transmembrane region" description="Helical" evidence="12">
    <location>
        <begin position="76"/>
        <end position="96"/>
    </location>
</feature>
<evidence type="ECO:0000256" key="5">
    <source>
        <dbReference type="ARBA" id="ARBA00022519"/>
    </source>
</evidence>
<evidence type="ECO:0000256" key="1">
    <source>
        <dbReference type="ARBA" id="ARBA00001946"/>
    </source>
</evidence>
<evidence type="ECO:0000256" key="2">
    <source>
        <dbReference type="ARBA" id="ARBA00004141"/>
    </source>
</evidence>
<dbReference type="GO" id="GO:0005886">
    <property type="term" value="C:plasma membrane"/>
    <property type="evidence" value="ECO:0007669"/>
    <property type="project" value="UniProtKB-SubCell"/>
</dbReference>
<organism evidence="14 15">
    <name type="scientific">Lamprobacter modestohalophilus</name>
    <dbReference type="NCBI Taxonomy" id="1064514"/>
    <lineage>
        <taxon>Bacteria</taxon>
        <taxon>Pseudomonadati</taxon>
        <taxon>Pseudomonadota</taxon>
        <taxon>Gammaproteobacteria</taxon>
        <taxon>Chromatiales</taxon>
        <taxon>Chromatiaceae</taxon>
        <taxon>Lamprobacter</taxon>
    </lineage>
</organism>
<gene>
    <name evidence="12" type="primary">ubiA</name>
    <name evidence="14" type="ORF">CKO42_06310</name>
</gene>
<dbReference type="Pfam" id="PF01040">
    <property type="entry name" value="UbiA"/>
    <property type="match status" value="1"/>
</dbReference>
<keyword evidence="5 12" id="KW-0997">Cell inner membrane</keyword>
<dbReference type="FunFam" id="1.10.357.140:FF:000002">
    <property type="entry name" value="4-hydroxybenzoate octaprenyltransferase"/>
    <property type="match status" value="1"/>
</dbReference>
<keyword evidence="9 12" id="KW-0460">Magnesium</keyword>
<evidence type="ECO:0000256" key="13">
    <source>
        <dbReference type="NCBIfam" id="TIGR01474"/>
    </source>
</evidence>
<sequence length="322" mass="35553">MSVRETKISKPGELPVAVAAASTSNPSPGSASAPDWRIRLDAYVRLIRLNKPIGIFLLMWPALWALWLAGEGHPPWQVAIIFVLGVVLMRSAGCAINDFADRDLDGHVARTNARPLAQGLISPAEAVAVFLLLSLASFGLVLFLNWQTIAMSVVAVTLAMIYPFMKRFTHVPQLFLGAAFGWAVPMAFTAIQETIPLYAWVLFVATVIWALIYDTEYAMVDREDDLKIGIKSSAILFGRWDRLIVGLLQLLMLLILVWVGLQAGRGMAFFIGLAVAASLSIYQQWLIRVREPKPCFEAFLNNNYFGMAVFVGLVVDYLLKPA</sequence>
<keyword evidence="8 12" id="KW-0812">Transmembrane</keyword>
<comment type="function">
    <text evidence="12">Catalyzes the prenylation of para-hydroxybenzoate (PHB) with an all-trans polyprenyl group. Mediates the second step in the final reaction sequence of ubiquinone-8 (UQ-8) biosynthesis, which is the condensation of the polyisoprenoid side chain with PHB, generating the first membrane-bound Q intermediate 3-octaprenyl-4-hydroxybenzoate.</text>
</comment>
<accession>A0A9X0W773</accession>
<evidence type="ECO:0000313" key="14">
    <source>
        <dbReference type="EMBL" id="MBK1618065.1"/>
    </source>
</evidence>
<evidence type="ECO:0000256" key="6">
    <source>
        <dbReference type="ARBA" id="ARBA00022679"/>
    </source>
</evidence>
<evidence type="ECO:0000256" key="4">
    <source>
        <dbReference type="ARBA" id="ARBA00022475"/>
    </source>
</evidence>
<comment type="catalytic activity">
    <reaction evidence="12">
        <text>all-trans-octaprenyl diphosphate + 4-hydroxybenzoate = 4-hydroxy-3-(all-trans-octaprenyl)benzoate + diphosphate</text>
        <dbReference type="Rhea" id="RHEA:27782"/>
        <dbReference type="ChEBI" id="CHEBI:1617"/>
        <dbReference type="ChEBI" id="CHEBI:17879"/>
        <dbReference type="ChEBI" id="CHEBI:33019"/>
        <dbReference type="ChEBI" id="CHEBI:57711"/>
        <dbReference type="EC" id="2.5.1.39"/>
    </reaction>
</comment>
<keyword evidence="15" id="KW-1185">Reference proteome</keyword>
<evidence type="ECO:0000256" key="8">
    <source>
        <dbReference type="ARBA" id="ARBA00022692"/>
    </source>
</evidence>
<dbReference type="HAMAP" id="MF_01635">
    <property type="entry name" value="UbiA"/>
    <property type="match status" value="1"/>
</dbReference>
<keyword evidence="10 12" id="KW-1133">Transmembrane helix</keyword>
<dbReference type="RefSeq" id="WP_200240732.1">
    <property type="nucleotide sequence ID" value="NZ_NRRY01000007.1"/>
</dbReference>
<dbReference type="InterPro" id="IPR006370">
    <property type="entry name" value="HB_polyprenyltransferase-like"/>
</dbReference>
<dbReference type="NCBIfam" id="TIGR01474">
    <property type="entry name" value="ubiA_proteo"/>
    <property type="match status" value="1"/>
</dbReference>
<evidence type="ECO:0000256" key="9">
    <source>
        <dbReference type="ARBA" id="ARBA00022842"/>
    </source>
</evidence>
<dbReference type="InterPro" id="IPR030470">
    <property type="entry name" value="UbiA_prenylTrfase_CS"/>
</dbReference>
<keyword evidence="6 12" id="KW-0808">Transferase</keyword>
<dbReference type="EC" id="2.5.1.39" evidence="12 13"/>
<dbReference type="PANTHER" id="PTHR11048:SF28">
    <property type="entry name" value="4-HYDROXYBENZOATE POLYPRENYLTRANSFERASE, MITOCHONDRIAL"/>
    <property type="match status" value="1"/>
</dbReference>
<dbReference type="EMBL" id="NRRY01000007">
    <property type="protein sequence ID" value="MBK1618065.1"/>
    <property type="molecule type" value="Genomic_DNA"/>
</dbReference>
<keyword evidence="4 12" id="KW-1003">Cell membrane</keyword>
<dbReference type="GO" id="GO:0008412">
    <property type="term" value="F:4-hydroxybenzoate polyprenyltransferase activity"/>
    <property type="evidence" value="ECO:0007669"/>
    <property type="project" value="UniProtKB-UniRule"/>
</dbReference>
<keyword evidence="11 12" id="KW-0472">Membrane</keyword>
<dbReference type="GO" id="GO:0006744">
    <property type="term" value="P:ubiquinone biosynthetic process"/>
    <property type="evidence" value="ECO:0007669"/>
    <property type="project" value="UniProtKB-UniRule"/>
</dbReference>
<dbReference type="InterPro" id="IPR000537">
    <property type="entry name" value="UbiA_prenyltransferase"/>
</dbReference>
<comment type="cofactor">
    <cofactor evidence="1 12">
        <name>Mg(2+)</name>
        <dbReference type="ChEBI" id="CHEBI:18420"/>
    </cofactor>
</comment>
<dbReference type="Proteomes" id="UP001138768">
    <property type="component" value="Unassembled WGS sequence"/>
</dbReference>
<dbReference type="InterPro" id="IPR044878">
    <property type="entry name" value="UbiA_sf"/>
</dbReference>
<evidence type="ECO:0000256" key="11">
    <source>
        <dbReference type="ARBA" id="ARBA00023136"/>
    </source>
</evidence>
<feature type="transmembrane region" description="Helical" evidence="12">
    <location>
        <begin position="53"/>
        <end position="70"/>
    </location>
</feature>
<dbReference type="AlphaFoldDB" id="A0A9X0W773"/>
<protein>
    <recommendedName>
        <fullName evidence="12 13">4-hydroxybenzoate octaprenyltransferase</fullName>
        <ecNumber evidence="12 13">2.5.1.39</ecNumber>
    </recommendedName>
    <alternativeName>
        <fullName evidence="12">4-HB polyprenyltransferase</fullName>
    </alternativeName>
</protein>
<feature type="transmembrane region" description="Helical" evidence="12">
    <location>
        <begin position="116"/>
        <end position="138"/>
    </location>
</feature>
<comment type="similarity">
    <text evidence="3 12">Belongs to the UbiA prenyltransferase family.</text>
</comment>
<dbReference type="InterPro" id="IPR039653">
    <property type="entry name" value="Prenyltransferase"/>
</dbReference>
<evidence type="ECO:0000256" key="7">
    <source>
        <dbReference type="ARBA" id="ARBA00022688"/>
    </source>
</evidence>